<dbReference type="InterPro" id="IPR021833">
    <property type="entry name" value="DUF3425"/>
</dbReference>
<sequence length="437" mass="49328">MPASVASNSTLAQSLLSASKDDARRARKRSTDRKSQRSHRERQKAYIQHLEESLKSFKEGCNADQRVAALLVAQEKLQKRCSSLVSQLSRVRSIVCDKTDDCLADSSQPQIDLTQASSIGLTDAQLPPDDFTQQMTPAEADNLTVSSSLDSGAAPLPHQLDFFDLNPLPTFNQAEFDLRVTPQDEIAAVDCMLLPEQRQDSAHLPRHSALEDLCDLTSLIPRTHMHSSDYSLPIIEFPCFPRYTAPMGAADRLLLATLEEARAEHRAGHSDMSTPSLRRILAHEPSDILAFRLFHYIKGYGAIPLHLLLSIFWVQYLYLRWHVLETAEAYALVPPFLRPTSLECQIPHRICINMLVWPDIRQSLIRDALTVDPENIGIELLRNLNTHWQPSFAMSGEFLASMDVYKMIERQAVTWDFWKVGPGFINKYGQYKSCDLG</sequence>
<accession>A0A6A6DAC8</accession>
<proteinExistence type="predicted"/>
<feature type="compositionally biased region" description="Polar residues" evidence="1">
    <location>
        <begin position="1"/>
        <end position="16"/>
    </location>
</feature>
<name>A0A6A6DAC8_9PEZI</name>
<dbReference type="AlphaFoldDB" id="A0A6A6DAC8"/>
<keyword evidence="3" id="KW-1185">Reference proteome</keyword>
<protein>
    <recommendedName>
        <fullName evidence="4">BZIP domain-containing protein</fullName>
    </recommendedName>
</protein>
<dbReference type="Proteomes" id="UP000800200">
    <property type="component" value="Unassembled WGS sequence"/>
</dbReference>
<feature type="region of interest" description="Disordered" evidence="1">
    <location>
        <begin position="1"/>
        <end position="43"/>
    </location>
</feature>
<gene>
    <name evidence="2" type="ORF">K469DRAFT_755651</name>
</gene>
<evidence type="ECO:0008006" key="4">
    <source>
        <dbReference type="Google" id="ProtNLM"/>
    </source>
</evidence>
<evidence type="ECO:0000256" key="1">
    <source>
        <dbReference type="SAM" id="MobiDB-lite"/>
    </source>
</evidence>
<dbReference type="OrthoDB" id="4161589at2759"/>
<evidence type="ECO:0000313" key="2">
    <source>
        <dbReference type="EMBL" id="KAF2176431.1"/>
    </source>
</evidence>
<evidence type="ECO:0000313" key="3">
    <source>
        <dbReference type="Proteomes" id="UP000800200"/>
    </source>
</evidence>
<reference evidence="2" key="1">
    <citation type="journal article" date="2020" name="Stud. Mycol.">
        <title>101 Dothideomycetes genomes: a test case for predicting lifestyles and emergence of pathogens.</title>
        <authorList>
            <person name="Haridas S."/>
            <person name="Albert R."/>
            <person name="Binder M."/>
            <person name="Bloem J."/>
            <person name="Labutti K."/>
            <person name="Salamov A."/>
            <person name="Andreopoulos B."/>
            <person name="Baker S."/>
            <person name="Barry K."/>
            <person name="Bills G."/>
            <person name="Bluhm B."/>
            <person name="Cannon C."/>
            <person name="Castanera R."/>
            <person name="Culley D."/>
            <person name="Daum C."/>
            <person name="Ezra D."/>
            <person name="Gonzalez J."/>
            <person name="Henrissat B."/>
            <person name="Kuo A."/>
            <person name="Liang C."/>
            <person name="Lipzen A."/>
            <person name="Lutzoni F."/>
            <person name="Magnuson J."/>
            <person name="Mondo S."/>
            <person name="Nolan M."/>
            <person name="Ohm R."/>
            <person name="Pangilinan J."/>
            <person name="Park H.-J."/>
            <person name="Ramirez L."/>
            <person name="Alfaro M."/>
            <person name="Sun H."/>
            <person name="Tritt A."/>
            <person name="Yoshinaga Y."/>
            <person name="Zwiers L.-H."/>
            <person name="Turgeon B."/>
            <person name="Goodwin S."/>
            <person name="Spatafora J."/>
            <person name="Crous P."/>
            <person name="Grigoriev I."/>
        </authorList>
    </citation>
    <scope>NUCLEOTIDE SEQUENCE</scope>
    <source>
        <strain evidence="2">CBS 207.26</strain>
    </source>
</reference>
<feature type="compositionally biased region" description="Basic residues" evidence="1">
    <location>
        <begin position="25"/>
        <end position="42"/>
    </location>
</feature>
<dbReference type="PANTHER" id="PTHR37012">
    <property type="entry name" value="B-ZIP TRANSCRIPTION FACTOR (EUROFUNG)-RELATED"/>
    <property type="match status" value="1"/>
</dbReference>
<dbReference type="Pfam" id="PF11905">
    <property type="entry name" value="DUF3425"/>
    <property type="match status" value="1"/>
</dbReference>
<dbReference type="CDD" id="cd14688">
    <property type="entry name" value="bZIP_YAP"/>
    <property type="match status" value="1"/>
</dbReference>
<dbReference type="EMBL" id="ML994709">
    <property type="protein sequence ID" value="KAF2176431.1"/>
    <property type="molecule type" value="Genomic_DNA"/>
</dbReference>
<organism evidence="2 3">
    <name type="scientific">Zopfia rhizophila CBS 207.26</name>
    <dbReference type="NCBI Taxonomy" id="1314779"/>
    <lineage>
        <taxon>Eukaryota</taxon>
        <taxon>Fungi</taxon>
        <taxon>Dikarya</taxon>
        <taxon>Ascomycota</taxon>
        <taxon>Pezizomycotina</taxon>
        <taxon>Dothideomycetes</taxon>
        <taxon>Dothideomycetes incertae sedis</taxon>
        <taxon>Zopfiaceae</taxon>
        <taxon>Zopfia</taxon>
    </lineage>
</organism>
<dbReference type="PANTHER" id="PTHR37012:SF2">
    <property type="entry name" value="BZIP DOMAIN-CONTAINING PROTEIN-RELATED"/>
    <property type="match status" value="1"/>
</dbReference>
<dbReference type="Gene3D" id="1.20.5.170">
    <property type="match status" value="1"/>
</dbReference>